<dbReference type="InterPro" id="IPR005467">
    <property type="entry name" value="His_kinase_dom"/>
</dbReference>
<dbReference type="PRINTS" id="PR00344">
    <property type="entry name" value="BCTRLSENSOR"/>
</dbReference>
<dbReference type="SUPFAM" id="SSF55874">
    <property type="entry name" value="ATPase domain of HSP90 chaperone/DNA topoisomerase II/histidine kinase"/>
    <property type="match status" value="1"/>
</dbReference>
<dbReference type="Gene3D" id="1.10.10.60">
    <property type="entry name" value="Homeodomain-like"/>
    <property type="match status" value="1"/>
</dbReference>
<evidence type="ECO:0000256" key="2">
    <source>
        <dbReference type="ARBA" id="ARBA00012438"/>
    </source>
</evidence>
<dbReference type="InterPro" id="IPR009057">
    <property type="entry name" value="Homeodomain-like_sf"/>
</dbReference>
<feature type="domain" description="HTH araC/xylS-type" evidence="10">
    <location>
        <begin position="795"/>
        <end position="894"/>
    </location>
</feature>
<dbReference type="RefSeq" id="WP_395415725.1">
    <property type="nucleotide sequence ID" value="NZ_JBIPKE010000006.1"/>
</dbReference>
<protein>
    <recommendedName>
        <fullName evidence="2">histidine kinase</fullName>
        <ecNumber evidence="2">2.7.13.3</ecNumber>
    </recommendedName>
</protein>
<evidence type="ECO:0000256" key="1">
    <source>
        <dbReference type="ARBA" id="ARBA00000085"/>
    </source>
</evidence>
<dbReference type="InterPro" id="IPR003594">
    <property type="entry name" value="HATPase_dom"/>
</dbReference>
<sequence>MWACKPQITDKKYLVGFSQCTSFDSWRKTMQSEMQRELSFHGDMQLVIKDAQGDNDAQNKHINELVEMGVDLLIISPNEAEPVTRSVDQAYRSGIPVILIDRKTNSNFYTAYVGANNYKIGKIAATYIASLLDGQGKVLEIKGLKGSTPFIERHNGFRDQIKAFPQIEVTEIEGEWGGEETARKRFVELMQGGNSFDLAFAHNDIMAYAAYESYRELSPGGSLEIIGVDALSGPGGGIDYVTSGILKASLLYPTGGDVAIQIASDILHGRPYNKDNELVTTVIDSSNVHVMRMQTNKILAHESDINRLAERIDQQRVVYKNQQYILYVIAVLFVISALSFAFTLKLLRERREINKSLKKRNEEVSRQKAEVMEMSQQVNKANQSKIQFFANISHELKTPLTLIQGPLDELHSSNTLTGFMKKDLELAQRNVRRLTGLVNQLMDFQKIENGRMKVRASKTELVGFLKEITDSFRNLAKKGRYTLIFDSREDRIDLWVDKTMIDKVFFNLLSNAFKFTPPGGTIKVILLPVPEKNEVVIQLTDTGMGMSKDQRARAFDRYYQGDDSRADGTGLGLALSRELIAMHDGTIEISSQKDVGTTFEVRLKMGDSHFSEEQLSSDGDQLVNDHEIEDGFGYEDGVEASMADHEFTVLIIEDNQELAAFLKRKLAESYKVLWAKDGEAGVTLAKEQIPDLILSDLMLPKLGGRDILAKMKSDVRTAHIPFIIMTASSSEEERVEGVREGADDYITKPFSFRFLSERIKTTLANRAKLREHYLHEIPSDQSQRSEGKLNKKFVNDFTAVVEQNIADQSLDVNVICESLGLSRIQLYRKVKAMLGYSVNDYITTVRLKKAKYLLSTTDKSIGEICYEVGFSSPSYFSSTFKSKFDISPSEYRQNRANS</sequence>
<keyword evidence="5" id="KW-0238">DNA-binding</keyword>
<dbReference type="InterPro" id="IPR025997">
    <property type="entry name" value="SBP_2_dom"/>
</dbReference>
<dbReference type="SUPFAM" id="SSF47384">
    <property type="entry name" value="Homodimeric domain of signal transducing histidine kinase"/>
    <property type="match status" value="1"/>
</dbReference>
<evidence type="ECO:0000259" key="10">
    <source>
        <dbReference type="PROSITE" id="PS01124"/>
    </source>
</evidence>
<dbReference type="InterPro" id="IPR003661">
    <property type="entry name" value="HisK_dim/P_dom"/>
</dbReference>
<dbReference type="PROSITE" id="PS50109">
    <property type="entry name" value="HIS_KIN"/>
    <property type="match status" value="1"/>
</dbReference>
<feature type="domain" description="Response regulatory" evidence="12">
    <location>
        <begin position="648"/>
        <end position="763"/>
    </location>
</feature>
<keyword evidence="3 7" id="KW-0597">Phosphoprotein</keyword>
<dbReference type="PROSITE" id="PS01124">
    <property type="entry name" value="HTH_ARAC_FAMILY_2"/>
    <property type="match status" value="1"/>
</dbReference>
<dbReference type="SMART" id="SM00448">
    <property type="entry name" value="REC"/>
    <property type="match status" value="1"/>
</dbReference>
<evidence type="ECO:0000256" key="4">
    <source>
        <dbReference type="ARBA" id="ARBA00023015"/>
    </source>
</evidence>
<accession>A0ABW7N5E2</accession>
<dbReference type="PANTHER" id="PTHR43547:SF2">
    <property type="entry name" value="HYBRID SIGNAL TRANSDUCTION HISTIDINE KINASE C"/>
    <property type="match status" value="1"/>
</dbReference>
<dbReference type="Gene3D" id="3.30.565.10">
    <property type="entry name" value="Histidine kinase-like ATPase, C-terminal domain"/>
    <property type="match status" value="1"/>
</dbReference>
<evidence type="ECO:0000256" key="6">
    <source>
        <dbReference type="ARBA" id="ARBA00023163"/>
    </source>
</evidence>
<dbReference type="InterPro" id="IPR018062">
    <property type="entry name" value="HTH_AraC-typ_CS"/>
</dbReference>
<dbReference type="InterPro" id="IPR004358">
    <property type="entry name" value="Sig_transdc_His_kin-like_C"/>
</dbReference>
<evidence type="ECO:0000256" key="3">
    <source>
        <dbReference type="ARBA" id="ARBA00022553"/>
    </source>
</evidence>
<evidence type="ECO:0000256" key="9">
    <source>
        <dbReference type="SAM" id="Phobius"/>
    </source>
</evidence>
<evidence type="ECO:0000259" key="12">
    <source>
        <dbReference type="PROSITE" id="PS50110"/>
    </source>
</evidence>
<evidence type="ECO:0000313" key="13">
    <source>
        <dbReference type="EMBL" id="MFH6981874.1"/>
    </source>
</evidence>
<dbReference type="Gene3D" id="1.10.287.130">
    <property type="match status" value="1"/>
</dbReference>
<dbReference type="Pfam" id="PF00512">
    <property type="entry name" value="HisKA"/>
    <property type="match status" value="1"/>
</dbReference>
<feature type="domain" description="Histidine kinase" evidence="11">
    <location>
        <begin position="391"/>
        <end position="607"/>
    </location>
</feature>
<evidence type="ECO:0000256" key="5">
    <source>
        <dbReference type="ARBA" id="ARBA00023125"/>
    </source>
</evidence>
<evidence type="ECO:0000259" key="11">
    <source>
        <dbReference type="PROSITE" id="PS50109"/>
    </source>
</evidence>
<keyword evidence="9" id="KW-1133">Transmembrane helix</keyword>
<dbReference type="SMART" id="SM00387">
    <property type="entry name" value="HATPase_c"/>
    <property type="match status" value="1"/>
</dbReference>
<reference evidence="13 14" key="1">
    <citation type="journal article" date="2013" name="Int. J. Syst. Evol. Microbiol.">
        <title>Marinoscillum luteum sp. nov., isolated from marine sediment.</title>
        <authorList>
            <person name="Cha I.T."/>
            <person name="Park S.J."/>
            <person name="Kim S.J."/>
            <person name="Kim J.G."/>
            <person name="Jung M.Y."/>
            <person name="Shin K.S."/>
            <person name="Kwon K.K."/>
            <person name="Yang S.H."/>
            <person name="Seo Y.S."/>
            <person name="Rhee S.K."/>
        </authorList>
    </citation>
    <scope>NUCLEOTIDE SEQUENCE [LARGE SCALE GENOMIC DNA]</scope>
    <source>
        <strain evidence="13 14">KCTC 23939</strain>
    </source>
</reference>
<keyword evidence="4" id="KW-0805">Transcription regulation</keyword>
<dbReference type="InterPro" id="IPR036097">
    <property type="entry name" value="HisK_dim/P_sf"/>
</dbReference>
<dbReference type="Pfam" id="PF00072">
    <property type="entry name" value="Response_reg"/>
    <property type="match status" value="1"/>
</dbReference>
<dbReference type="EC" id="2.7.13.3" evidence="2"/>
<dbReference type="InterPro" id="IPR011006">
    <property type="entry name" value="CheY-like_superfamily"/>
</dbReference>
<dbReference type="PROSITE" id="PS50110">
    <property type="entry name" value="RESPONSE_REGULATORY"/>
    <property type="match status" value="1"/>
</dbReference>
<proteinExistence type="predicted"/>
<dbReference type="CDD" id="cd00082">
    <property type="entry name" value="HisKA"/>
    <property type="match status" value="1"/>
</dbReference>
<keyword evidence="8" id="KW-0175">Coiled coil</keyword>
<dbReference type="Pfam" id="PF13407">
    <property type="entry name" value="Peripla_BP_4"/>
    <property type="match status" value="1"/>
</dbReference>
<feature type="modified residue" description="4-aspartylphosphate" evidence="7">
    <location>
        <position position="696"/>
    </location>
</feature>
<dbReference type="InterPro" id="IPR001789">
    <property type="entry name" value="Sig_transdc_resp-reg_receiver"/>
</dbReference>
<dbReference type="EMBL" id="JBIPKE010000006">
    <property type="protein sequence ID" value="MFH6981874.1"/>
    <property type="molecule type" value="Genomic_DNA"/>
</dbReference>
<dbReference type="SMART" id="SM00342">
    <property type="entry name" value="HTH_ARAC"/>
    <property type="match status" value="1"/>
</dbReference>
<keyword evidence="9" id="KW-0472">Membrane</keyword>
<dbReference type="InterPro" id="IPR018060">
    <property type="entry name" value="HTH_AraC"/>
</dbReference>
<feature type="coiled-coil region" evidence="8">
    <location>
        <begin position="347"/>
        <end position="384"/>
    </location>
</feature>
<dbReference type="Pfam" id="PF12833">
    <property type="entry name" value="HTH_18"/>
    <property type="match status" value="1"/>
</dbReference>
<keyword evidence="6" id="KW-0804">Transcription</keyword>
<comment type="catalytic activity">
    <reaction evidence="1">
        <text>ATP + protein L-histidine = ADP + protein N-phospho-L-histidine.</text>
        <dbReference type="EC" id="2.7.13.3"/>
    </reaction>
</comment>
<evidence type="ECO:0000256" key="8">
    <source>
        <dbReference type="SAM" id="Coils"/>
    </source>
</evidence>
<dbReference type="PROSITE" id="PS00041">
    <property type="entry name" value="HTH_ARAC_FAMILY_1"/>
    <property type="match status" value="1"/>
</dbReference>
<dbReference type="CDD" id="cd06308">
    <property type="entry name" value="PBP1_sensor_kinase-like"/>
    <property type="match status" value="1"/>
</dbReference>
<dbReference type="InterPro" id="IPR028082">
    <property type="entry name" value="Peripla_BP_I"/>
</dbReference>
<keyword evidence="9" id="KW-0812">Transmembrane</keyword>
<name>A0ABW7N5E2_9BACT</name>
<dbReference type="Proteomes" id="UP001610063">
    <property type="component" value="Unassembled WGS sequence"/>
</dbReference>
<dbReference type="Pfam" id="PF02518">
    <property type="entry name" value="HATPase_c"/>
    <property type="match status" value="1"/>
</dbReference>
<evidence type="ECO:0000313" key="14">
    <source>
        <dbReference type="Proteomes" id="UP001610063"/>
    </source>
</evidence>
<comment type="caution">
    <text evidence="13">The sequence shown here is derived from an EMBL/GenBank/DDBJ whole genome shotgun (WGS) entry which is preliminary data.</text>
</comment>
<evidence type="ECO:0000256" key="7">
    <source>
        <dbReference type="PROSITE-ProRule" id="PRU00169"/>
    </source>
</evidence>
<keyword evidence="14" id="KW-1185">Reference proteome</keyword>
<dbReference type="SUPFAM" id="SSF53822">
    <property type="entry name" value="Periplasmic binding protein-like I"/>
    <property type="match status" value="1"/>
</dbReference>
<dbReference type="SUPFAM" id="SSF52172">
    <property type="entry name" value="CheY-like"/>
    <property type="match status" value="1"/>
</dbReference>
<feature type="transmembrane region" description="Helical" evidence="9">
    <location>
        <begin position="324"/>
        <end position="347"/>
    </location>
</feature>
<dbReference type="SUPFAM" id="SSF46689">
    <property type="entry name" value="Homeodomain-like"/>
    <property type="match status" value="1"/>
</dbReference>
<organism evidence="13 14">
    <name type="scientific">Marinoscillum luteum</name>
    <dbReference type="NCBI Taxonomy" id="861051"/>
    <lineage>
        <taxon>Bacteria</taxon>
        <taxon>Pseudomonadati</taxon>
        <taxon>Bacteroidota</taxon>
        <taxon>Cytophagia</taxon>
        <taxon>Cytophagales</taxon>
        <taxon>Reichenbachiellaceae</taxon>
        <taxon>Marinoscillum</taxon>
    </lineage>
</organism>
<gene>
    <name evidence="13" type="ORF">ACHKAR_00415</name>
</gene>
<dbReference type="Gene3D" id="6.10.250.850">
    <property type="match status" value="1"/>
</dbReference>
<dbReference type="PANTHER" id="PTHR43547">
    <property type="entry name" value="TWO-COMPONENT HISTIDINE KINASE"/>
    <property type="match status" value="1"/>
</dbReference>
<dbReference type="InterPro" id="IPR036890">
    <property type="entry name" value="HATPase_C_sf"/>
</dbReference>
<dbReference type="SMART" id="SM00388">
    <property type="entry name" value="HisKA"/>
    <property type="match status" value="1"/>
</dbReference>
<dbReference type="Gene3D" id="3.40.50.2300">
    <property type="match status" value="3"/>
</dbReference>
<dbReference type="CDD" id="cd17574">
    <property type="entry name" value="REC_OmpR"/>
    <property type="match status" value="1"/>
</dbReference>